<accession>A0A923HJS8</accession>
<dbReference type="Proteomes" id="UP000634011">
    <property type="component" value="Unassembled WGS sequence"/>
</dbReference>
<keyword evidence="1" id="KW-0472">Membrane</keyword>
<evidence type="ECO:0000256" key="1">
    <source>
        <dbReference type="SAM" id="Phobius"/>
    </source>
</evidence>
<dbReference type="EMBL" id="JACOFV010000036">
    <property type="protein sequence ID" value="MBC3864355.1"/>
    <property type="molecule type" value="Genomic_DNA"/>
</dbReference>
<sequence length="94" mass="10376">MNLLLAIQSHKYYAVHVPEKKGNRRGNLKYIKAHWPRNAAFLRVYAVARLLWAAIVGGFGLLVSFGVPVSNLLFAAPLLGKSGNGLTIHRRSLP</sequence>
<evidence type="ECO:0000313" key="3">
    <source>
        <dbReference type="Proteomes" id="UP000634011"/>
    </source>
</evidence>
<reference evidence="2" key="1">
    <citation type="submission" date="2020-08" db="EMBL/GenBank/DDBJ databases">
        <title>Novel species isolated from subtropical streams in China.</title>
        <authorList>
            <person name="Lu H."/>
        </authorList>
    </citation>
    <scope>NUCLEOTIDE SEQUENCE</scope>
    <source>
        <strain evidence="2">KACC 12607</strain>
    </source>
</reference>
<protein>
    <submittedName>
        <fullName evidence="2">Uncharacterized protein</fullName>
    </submittedName>
</protein>
<keyword evidence="3" id="KW-1185">Reference proteome</keyword>
<organism evidence="2 3">
    <name type="scientific">Undibacterium jejuense</name>
    <dbReference type="NCBI Taxonomy" id="1344949"/>
    <lineage>
        <taxon>Bacteria</taxon>
        <taxon>Pseudomonadati</taxon>
        <taxon>Pseudomonadota</taxon>
        <taxon>Betaproteobacteria</taxon>
        <taxon>Burkholderiales</taxon>
        <taxon>Oxalobacteraceae</taxon>
        <taxon>Undibacterium</taxon>
    </lineage>
</organism>
<evidence type="ECO:0000313" key="2">
    <source>
        <dbReference type="EMBL" id="MBC3864355.1"/>
    </source>
</evidence>
<dbReference type="RefSeq" id="WP_186914349.1">
    <property type="nucleotide sequence ID" value="NZ_JACOFV010000036.1"/>
</dbReference>
<proteinExistence type="predicted"/>
<name>A0A923HJS8_9BURK</name>
<feature type="transmembrane region" description="Helical" evidence="1">
    <location>
        <begin position="50"/>
        <end position="74"/>
    </location>
</feature>
<keyword evidence="1" id="KW-0812">Transmembrane</keyword>
<dbReference type="AlphaFoldDB" id="A0A923HJS8"/>
<keyword evidence="1" id="KW-1133">Transmembrane helix</keyword>
<gene>
    <name evidence="2" type="ORF">H8K32_19850</name>
</gene>
<comment type="caution">
    <text evidence="2">The sequence shown here is derived from an EMBL/GenBank/DDBJ whole genome shotgun (WGS) entry which is preliminary data.</text>
</comment>